<protein>
    <submittedName>
        <fullName evidence="2">Uncharacterized protein</fullName>
    </submittedName>
</protein>
<gene>
    <name evidence="2" type="ORF">PUN28_003749</name>
</gene>
<dbReference type="AlphaFoldDB" id="A0AAW2GNG7"/>
<dbReference type="EMBL" id="JADYXP020000003">
    <property type="protein sequence ID" value="KAL0128594.1"/>
    <property type="molecule type" value="Genomic_DNA"/>
</dbReference>
<organism evidence="2 3">
    <name type="scientific">Cardiocondyla obscurior</name>
    <dbReference type="NCBI Taxonomy" id="286306"/>
    <lineage>
        <taxon>Eukaryota</taxon>
        <taxon>Metazoa</taxon>
        <taxon>Ecdysozoa</taxon>
        <taxon>Arthropoda</taxon>
        <taxon>Hexapoda</taxon>
        <taxon>Insecta</taxon>
        <taxon>Pterygota</taxon>
        <taxon>Neoptera</taxon>
        <taxon>Endopterygota</taxon>
        <taxon>Hymenoptera</taxon>
        <taxon>Apocrita</taxon>
        <taxon>Aculeata</taxon>
        <taxon>Formicoidea</taxon>
        <taxon>Formicidae</taxon>
        <taxon>Myrmicinae</taxon>
        <taxon>Cardiocondyla</taxon>
    </lineage>
</organism>
<evidence type="ECO:0000313" key="3">
    <source>
        <dbReference type="Proteomes" id="UP001430953"/>
    </source>
</evidence>
<proteinExistence type="predicted"/>
<feature type="compositionally biased region" description="Basic and acidic residues" evidence="1">
    <location>
        <begin position="64"/>
        <end position="81"/>
    </location>
</feature>
<name>A0AAW2GNG7_9HYME</name>
<sequence>MRKRSPFRFYVGTHCPVYRRTMVASVGRPLFCWDEVLARISLHHNYSFAISVLSNTTKNYENSETLREPSVRTDIRNKKKH</sequence>
<dbReference type="Proteomes" id="UP001430953">
    <property type="component" value="Unassembled WGS sequence"/>
</dbReference>
<reference evidence="2 3" key="1">
    <citation type="submission" date="2023-03" db="EMBL/GenBank/DDBJ databases">
        <title>High recombination rates correlate with genetic variation in Cardiocondyla obscurior ants.</title>
        <authorList>
            <person name="Errbii M."/>
        </authorList>
    </citation>
    <scope>NUCLEOTIDE SEQUENCE [LARGE SCALE GENOMIC DNA]</scope>
    <source>
        <strain evidence="2">Alpha-2009</strain>
        <tissue evidence="2">Whole body</tissue>
    </source>
</reference>
<feature type="region of interest" description="Disordered" evidence="1">
    <location>
        <begin position="60"/>
        <end position="81"/>
    </location>
</feature>
<evidence type="ECO:0000313" key="2">
    <source>
        <dbReference type="EMBL" id="KAL0128594.1"/>
    </source>
</evidence>
<evidence type="ECO:0000256" key="1">
    <source>
        <dbReference type="SAM" id="MobiDB-lite"/>
    </source>
</evidence>
<keyword evidence="3" id="KW-1185">Reference proteome</keyword>
<comment type="caution">
    <text evidence="2">The sequence shown here is derived from an EMBL/GenBank/DDBJ whole genome shotgun (WGS) entry which is preliminary data.</text>
</comment>
<accession>A0AAW2GNG7</accession>